<sequence length="59" mass="6432">MNSARPATPCVTLALHDADGTPWPLRLSADCLRFIGPYRRVEGFNIDAMALFDGVRKAG</sequence>
<dbReference type="RefSeq" id="WP_066603643.1">
    <property type="nucleotide sequence ID" value="NZ_KQ130434.1"/>
</dbReference>
<protein>
    <submittedName>
        <fullName evidence="1">Uncharacterized protein</fullName>
    </submittedName>
</protein>
<keyword evidence="2" id="KW-1185">Reference proteome</keyword>
<name>A0A0J7Y3X0_9SPHN</name>
<reference evidence="1 2" key="1">
    <citation type="journal article" date="2015" name="G3 (Bethesda)">
        <title>Insights into Ongoing Evolution of the Hexachlorocyclohexane Catabolic Pathway from Comparative Genomics of Ten Sphingomonadaceae Strains.</title>
        <authorList>
            <person name="Pearce S.L."/>
            <person name="Oakeshott J.G."/>
            <person name="Pandey G."/>
        </authorList>
    </citation>
    <scope>NUCLEOTIDE SEQUENCE [LARGE SCALE GENOMIC DNA]</scope>
    <source>
        <strain evidence="1 2">LL01</strain>
    </source>
</reference>
<dbReference type="PATRIC" id="fig|1420583.3.peg.2227"/>
<dbReference type="Proteomes" id="UP000052232">
    <property type="component" value="Unassembled WGS sequence"/>
</dbReference>
<organism evidence="1 2">
    <name type="scientific">Sphingobium cupriresistens LL01</name>
    <dbReference type="NCBI Taxonomy" id="1420583"/>
    <lineage>
        <taxon>Bacteria</taxon>
        <taxon>Pseudomonadati</taxon>
        <taxon>Pseudomonadota</taxon>
        <taxon>Alphaproteobacteria</taxon>
        <taxon>Sphingomonadales</taxon>
        <taxon>Sphingomonadaceae</taxon>
        <taxon>Sphingobium</taxon>
    </lineage>
</organism>
<gene>
    <name evidence="1" type="ORF">V473_11060</name>
</gene>
<proteinExistence type="predicted"/>
<dbReference type="EMBL" id="JACT01000001">
    <property type="protein sequence ID" value="KMS58611.1"/>
    <property type="molecule type" value="Genomic_DNA"/>
</dbReference>
<evidence type="ECO:0000313" key="1">
    <source>
        <dbReference type="EMBL" id="KMS58611.1"/>
    </source>
</evidence>
<comment type="caution">
    <text evidence="1">The sequence shown here is derived from an EMBL/GenBank/DDBJ whole genome shotgun (WGS) entry which is preliminary data.</text>
</comment>
<accession>A0A0J7Y3X0</accession>
<dbReference type="STRING" id="1420583.V473_11060"/>
<dbReference type="AlphaFoldDB" id="A0A0J7Y3X0"/>
<evidence type="ECO:0000313" key="2">
    <source>
        <dbReference type="Proteomes" id="UP000052232"/>
    </source>
</evidence>